<keyword evidence="2" id="KW-1185">Reference proteome</keyword>
<proteinExistence type="predicted"/>
<dbReference type="Gene3D" id="3.10.450.50">
    <property type="match status" value="1"/>
</dbReference>
<comment type="caution">
    <text evidence="1">The sequence shown here is derived from an EMBL/GenBank/DDBJ whole genome shotgun (WGS) entry which is preliminary data.</text>
</comment>
<reference evidence="1" key="1">
    <citation type="journal article" date="2019" name="PLoS Negl. Trop. Dis.">
        <title>Revisiting the worldwide diversity of Leptospira species in the environment.</title>
        <authorList>
            <person name="Vincent A.T."/>
            <person name="Schiettekatte O."/>
            <person name="Bourhy P."/>
            <person name="Veyrier F.J."/>
            <person name="Picardeau M."/>
        </authorList>
    </citation>
    <scope>NUCLEOTIDE SEQUENCE [LARGE SCALE GENOMIC DNA]</scope>
    <source>
        <strain evidence="1">201702422</strain>
    </source>
</reference>
<dbReference type="RefSeq" id="WP_135587882.1">
    <property type="nucleotide sequence ID" value="NZ_RQGO01000019.1"/>
</dbReference>
<gene>
    <name evidence="1" type="ORF">EHQ69_05315</name>
</gene>
<dbReference type="OrthoDB" id="9799296at2"/>
<organism evidence="1 2">
    <name type="scientific">Leptospira congkakensis</name>
    <dbReference type="NCBI Taxonomy" id="2484932"/>
    <lineage>
        <taxon>Bacteria</taxon>
        <taxon>Pseudomonadati</taxon>
        <taxon>Spirochaetota</taxon>
        <taxon>Spirochaetia</taxon>
        <taxon>Leptospirales</taxon>
        <taxon>Leptospiraceae</taxon>
        <taxon>Leptospira</taxon>
    </lineage>
</organism>
<sequence>MNEQINLKLIDKQLTAYNNKDIDLFLQCWDQNAKIYLHPNTLLAEGIEQIKERHLIRFQEPDLFAKLITRTQFNGKIVDQELVTRNFPEGKGNVDVLAIYEINDEKILNAWFLIGEPRLLLSIIF</sequence>
<accession>A0A4Z0ZZF8</accession>
<protein>
    <submittedName>
        <fullName evidence="1">Steroid delta-isomerase</fullName>
    </submittedName>
</protein>
<dbReference type="EMBL" id="RQGP01000010">
    <property type="protein sequence ID" value="TGL93896.1"/>
    <property type="molecule type" value="Genomic_DNA"/>
</dbReference>
<evidence type="ECO:0000313" key="2">
    <source>
        <dbReference type="Proteomes" id="UP000298263"/>
    </source>
</evidence>
<dbReference type="Proteomes" id="UP000298263">
    <property type="component" value="Unassembled WGS sequence"/>
</dbReference>
<dbReference type="InterPro" id="IPR032710">
    <property type="entry name" value="NTF2-like_dom_sf"/>
</dbReference>
<dbReference type="AlphaFoldDB" id="A0A4Z0ZZF8"/>
<dbReference type="SUPFAM" id="SSF54427">
    <property type="entry name" value="NTF2-like"/>
    <property type="match status" value="1"/>
</dbReference>
<dbReference type="GO" id="GO:0016853">
    <property type="term" value="F:isomerase activity"/>
    <property type="evidence" value="ECO:0007669"/>
    <property type="project" value="UniProtKB-KW"/>
</dbReference>
<evidence type="ECO:0000313" key="1">
    <source>
        <dbReference type="EMBL" id="TGL93896.1"/>
    </source>
</evidence>
<keyword evidence="1" id="KW-0413">Isomerase</keyword>
<name>A0A4Z0ZZF8_9LEPT</name>